<name>A0ABY4AF45_9BURK</name>
<dbReference type="EMBL" id="CP063361">
    <property type="protein sequence ID" value="UOD31193.1"/>
    <property type="molecule type" value="Genomic_DNA"/>
</dbReference>
<protein>
    <recommendedName>
        <fullName evidence="3">AlgX/AlgJ SGNH hydrolase-like domain-containing protein</fullName>
    </recommendedName>
</protein>
<dbReference type="Proteomes" id="UP000831532">
    <property type="component" value="Chromosome"/>
</dbReference>
<organism evidence="1 2">
    <name type="scientific">Massilia violaceinigra</name>
    <dbReference type="NCBI Taxonomy" id="2045208"/>
    <lineage>
        <taxon>Bacteria</taxon>
        <taxon>Pseudomonadati</taxon>
        <taxon>Pseudomonadota</taxon>
        <taxon>Betaproteobacteria</taxon>
        <taxon>Burkholderiales</taxon>
        <taxon>Oxalobacteraceae</taxon>
        <taxon>Telluria group</taxon>
        <taxon>Massilia</taxon>
    </lineage>
</organism>
<evidence type="ECO:0008006" key="3">
    <source>
        <dbReference type="Google" id="ProtNLM"/>
    </source>
</evidence>
<reference evidence="1 2" key="1">
    <citation type="submission" date="2020-10" db="EMBL/GenBank/DDBJ databases">
        <title>Genome analysis of Massilia species.</title>
        <authorList>
            <person name="Jung D.-H."/>
        </authorList>
    </citation>
    <scope>NUCLEOTIDE SEQUENCE [LARGE SCALE GENOMIC DNA]</scope>
    <source>
        <strain evidence="2">sipir</strain>
    </source>
</reference>
<accession>A0ABY4AF45</accession>
<sequence>MSPNSSRLGRHAAKTVIVFLLALPAVLSIERALNKPADPNLTQLPPVPRTLADWTAAPPKLSAWVDDHFGGRKLFIRLGTFVRFHLFNEFPTIQMAAGQHGRYFLAAHGTNVAQYQAITTVCGKGVANATTIPYLNKLFGAFHAAGLQPKLLVVPSAPAVYPEDVPSALVAECSSERTAVTTVLAAPELAREASGNMFYPLKEMREIKKSATLFPDTWFHWTGAGLDQVARLSLTHFWQRPLDQGPPLQTRSSVAQSDVSHLFEGITLKSTIVEPDLDASGIKACFGRDCYPEVAAAHILQDVSRFDNPKAPARRLLIISDSFGVKIAPWYARYYRQVEHMATNRVDQLSPQQLAELKTFLYRDPGQTDILILYHDGGAMYDTLRLGTDNMLPAALPAVPPKQG</sequence>
<evidence type="ECO:0000313" key="2">
    <source>
        <dbReference type="Proteomes" id="UP000831532"/>
    </source>
</evidence>
<evidence type="ECO:0000313" key="1">
    <source>
        <dbReference type="EMBL" id="UOD31193.1"/>
    </source>
</evidence>
<keyword evidence="2" id="KW-1185">Reference proteome</keyword>
<dbReference type="RefSeq" id="WP_243492361.1">
    <property type="nucleotide sequence ID" value="NZ_CP063361.1"/>
</dbReference>
<gene>
    <name evidence="1" type="ORF">INH39_05610</name>
</gene>
<proteinExistence type="predicted"/>